<dbReference type="Gene3D" id="1.20.5.170">
    <property type="match status" value="1"/>
</dbReference>
<dbReference type="SUPFAM" id="SSF57959">
    <property type="entry name" value="Leucine zipper domain"/>
    <property type="match status" value="1"/>
</dbReference>
<accession>A0A261XZT4</accession>
<evidence type="ECO:0000259" key="6">
    <source>
        <dbReference type="SMART" id="SM00338"/>
    </source>
</evidence>
<keyword evidence="3" id="KW-0175">Coiled coil</keyword>
<dbReference type="SMART" id="SM00338">
    <property type="entry name" value="BRLZ"/>
    <property type="match status" value="1"/>
</dbReference>
<dbReference type="AlphaFoldDB" id="A0A261XZT4"/>
<keyword evidence="2" id="KW-0539">Nucleus</keyword>
<gene>
    <name evidence="7" type="ORF">BZG36_03666</name>
</gene>
<dbReference type="EMBL" id="MVBO01000065">
    <property type="protein sequence ID" value="OZJ03866.1"/>
    <property type="molecule type" value="Genomic_DNA"/>
</dbReference>
<evidence type="ECO:0000256" key="4">
    <source>
        <dbReference type="SAM" id="MobiDB-lite"/>
    </source>
</evidence>
<dbReference type="PANTHER" id="PTHR40621:SF6">
    <property type="entry name" value="AP-1-LIKE TRANSCRIPTION FACTOR YAP1-RELATED"/>
    <property type="match status" value="1"/>
</dbReference>
<name>A0A261XZT4_9FUNG</name>
<dbReference type="CDD" id="cd14688">
    <property type="entry name" value="bZIP_YAP"/>
    <property type="match status" value="1"/>
</dbReference>
<feature type="region of interest" description="Disordered" evidence="4">
    <location>
        <begin position="779"/>
        <end position="816"/>
    </location>
</feature>
<comment type="subcellular location">
    <subcellularLocation>
        <location evidence="1">Nucleus</location>
    </subcellularLocation>
</comment>
<reference evidence="7 8" key="1">
    <citation type="journal article" date="2017" name="Mycologia">
        <title>Bifiguratus adelaidae, gen. et sp. nov., a new member of Mucoromycotina in endophytic and soil-dwelling habitats.</title>
        <authorList>
            <person name="Torres-Cruz T.J."/>
            <person name="Billingsley Tobias T.L."/>
            <person name="Almatruk M."/>
            <person name="Hesse C."/>
            <person name="Kuske C.R."/>
            <person name="Desiro A."/>
            <person name="Benucci G.M."/>
            <person name="Bonito G."/>
            <person name="Stajich J.E."/>
            <person name="Dunlap C."/>
            <person name="Arnold A.E."/>
            <person name="Porras-Alfaro A."/>
        </authorList>
    </citation>
    <scope>NUCLEOTIDE SEQUENCE [LARGE SCALE GENOMIC DNA]</scope>
    <source>
        <strain evidence="7 8">AZ0501</strain>
    </source>
</reference>
<evidence type="ECO:0000313" key="7">
    <source>
        <dbReference type="EMBL" id="OZJ03866.1"/>
    </source>
</evidence>
<feature type="transmembrane region" description="Helical" evidence="5">
    <location>
        <begin position="261"/>
        <end position="283"/>
    </location>
</feature>
<evidence type="ECO:0000313" key="8">
    <source>
        <dbReference type="Proteomes" id="UP000242875"/>
    </source>
</evidence>
<dbReference type="GO" id="GO:0000976">
    <property type="term" value="F:transcription cis-regulatory region binding"/>
    <property type="evidence" value="ECO:0007669"/>
    <property type="project" value="InterPro"/>
</dbReference>
<evidence type="ECO:0000256" key="5">
    <source>
        <dbReference type="SAM" id="Phobius"/>
    </source>
</evidence>
<feature type="transmembrane region" description="Helical" evidence="5">
    <location>
        <begin position="115"/>
        <end position="140"/>
    </location>
</feature>
<keyword evidence="8" id="KW-1185">Reference proteome</keyword>
<keyword evidence="5" id="KW-1133">Transmembrane helix</keyword>
<feature type="region of interest" description="Disordered" evidence="4">
    <location>
        <begin position="527"/>
        <end position="546"/>
    </location>
</feature>
<feature type="region of interest" description="Disordered" evidence="4">
    <location>
        <begin position="828"/>
        <end position="851"/>
    </location>
</feature>
<feature type="transmembrane region" description="Helical" evidence="5">
    <location>
        <begin position="295"/>
        <end position="314"/>
    </location>
</feature>
<feature type="coiled-coil region" evidence="3">
    <location>
        <begin position="672"/>
        <end position="731"/>
    </location>
</feature>
<dbReference type="Gene3D" id="1.10.238.100">
    <property type="entry name" value="YAP1 redox domain. Chain B"/>
    <property type="match status" value="1"/>
</dbReference>
<dbReference type="InterPro" id="IPR004827">
    <property type="entry name" value="bZIP"/>
</dbReference>
<evidence type="ECO:0000256" key="2">
    <source>
        <dbReference type="ARBA" id="ARBA00023242"/>
    </source>
</evidence>
<evidence type="ECO:0000256" key="1">
    <source>
        <dbReference type="ARBA" id="ARBA00004123"/>
    </source>
</evidence>
<dbReference type="InterPro" id="IPR046347">
    <property type="entry name" value="bZIP_sf"/>
</dbReference>
<dbReference type="OrthoDB" id="66726at2759"/>
<dbReference type="GO" id="GO:0090575">
    <property type="term" value="C:RNA polymerase II transcription regulator complex"/>
    <property type="evidence" value="ECO:0007669"/>
    <property type="project" value="TreeGrafter"/>
</dbReference>
<feature type="compositionally biased region" description="Pro residues" evidence="4">
    <location>
        <begin position="779"/>
        <end position="791"/>
    </location>
</feature>
<dbReference type="Proteomes" id="UP000242875">
    <property type="component" value="Unassembled WGS sequence"/>
</dbReference>
<evidence type="ECO:0000256" key="3">
    <source>
        <dbReference type="SAM" id="Coils"/>
    </source>
</evidence>
<feature type="transmembrane region" description="Helical" evidence="5">
    <location>
        <begin position="230"/>
        <end position="249"/>
    </location>
</feature>
<feature type="transmembrane region" description="Helical" evidence="5">
    <location>
        <begin position="75"/>
        <end position="94"/>
    </location>
</feature>
<dbReference type="GO" id="GO:0001228">
    <property type="term" value="F:DNA-binding transcription activator activity, RNA polymerase II-specific"/>
    <property type="evidence" value="ECO:0007669"/>
    <property type="project" value="TreeGrafter"/>
</dbReference>
<keyword evidence="5" id="KW-0472">Membrane</keyword>
<protein>
    <recommendedName>
        <fullName evidence="6">BZIP domain-containing protein</fullName>
    </recommendedName>
</protein>
<feature type="domain" description="BZIP" evidence="6">
    <location>
        <begin position="644"/>
        <end position="720"/>
    </location>
</feature>
<organism evidence="7 8">
    <name type="scientific">Bifiguratus adelaidae</name>
    <dbReference type="NCBI Taxonomy" id="1938954"/>
    <lineage>
        <taxon>Eukaryota</taxon>
        <taxon>Fungi</taxon>
        <taxon>Fungi incertae sedis</taxon>
        <taxon>Mucoromycota</taxon>
        <taxon>Mucoromycotina</taxon>
        <taxon>Endogonomycetes</taxon>
        <taxon>Endogonales</taxon>
        <taxon>Endogonales incertae sedis</taxon>
        <taxon>Bifiguratus</taxon>
    </lineage>
</organism>
<dbReference type="PANTHER" id="PTHR40621">
    <property type="entry name" value="TRANSCRIPTION FACTOR KAPC-RELATED"/>
    <property type="match status" value="1"/>
</dbReference>
<dbReference type="InterPro" id="IPR050936">
    <property type="entry name" value="AP-1-like"/>
</dbReference>
<comment type="caution">
    <text evidence="7">The sequence shown here is derived from an EMBL/GenBank/DDBJ whole genome shotgun (WGS) entry which is preliminary data.</text>
</comment>
<sequence length="916" mass="103885">MAFHGPIVLDKVAIQQRLSSLVRSAITKIQAHIPNSLKHTLSQPAFASGMSEAGARTMFDTMSNTISSSAYQPSFINFFVSSYFMVLVFLSLVMNRIHAIVTPQVSTPLPFFSRLAVRIPSLFFLIKSSFHLSAFLLNLYNIRQFSVSLGIPGLFHLYKVVIPIPRVWREGALAIKGQEILWGTFKAMSSVTVIETFCNCAERRPLAQEHTVSLFEWSLVLYFTTGGNEILHIALIQTLQLLALQLLYLHPRGHNYKLIPTTFFGIVAQIHFVYSVLTASNQYPSLHFLARLPEFVVMCIIVLSCGIHLCAMCLSCNFRRQMFDPHGLPSLNEDFAVAIFKVCSACLEATNGIGFRNEAEGIRAVRGTVVDRCVEKWVNGVAVRGRRPSFPTTSTSRKSFEPDFPDDMLESLFEREIVDIPPSPDEGVVSNYRRVRLDHLREFWRNFADVMGKIWSWMKKTVSWTRSSADIVQKAEDDEGENEETAIEQEDVWFQQFLRNDPALYNEEASEDDWIPWGVEEDLDQVDDDASSDDEMEEQEEEQEEEQALMEETVHLAMDLNHMDDPPAQRTLSSFFSTPQPSPSLLSIFVTHTLHPAALTRRRFQRLTTTGTQSLFHLIQHRRTSAPTPTHCPFHAFYYQQLMEEDDKKQRKKPRDPSIRALQNRTAQRLFRERKANYVKELETKLAQAEKDKVDFATELRRSAQSLVEENGRLKTVVLGLQRRNEELEQRVSGKTVDGVAACPTCSCTCKRSSMTGISLPPPPPLPCLADYGPKTLPLPYPSKPTTPPFPVDVKVDLPPIKLPSESESDKEDQQGKQFCRDLVSSLSSNKRKSDDESCPAKRPCTQLETDTIDGDGKRYIPCSTVWELFSIYVHTHQLSIEQLINRLKLRTKHGKQGPMVQEDAVLEALQGFGLK</sequence>
<proteinExistence type="predicted"/>
<keyword evidence="5" id="KW-0812">Transmembrane</keyword>